<dbReference type="Proteomes" id="UP001157502">
    <property type="component" value="Chromosome 15"/>
</dbReference>
<keyword evidence="2" id="KW-1185">Reference proteome</keyword>
<evidence type="ECO:0000313" key="2">
    <source>
        <dbReference type="Proteomes" id="UP001157502"/>
    </source>
</evidence>
<organism evidence="1 2">
    <name type="scientific">Dallia pectoralis</name>
    <name type="common">Alaska blackfish</name>
    <dbReference type="NCBI Taxonomy" id="75939"/>
    <lineage>
        <taxon>Eukaryota</taxon>
        <taxon>Metazoa</taxon>
        <taxon>Chordata</taxon>
        <taxon>Craniata</taxon>
        <taxon>Vertebrata</taxon>
        <taxon>Euteleostomi</taxon>
        <taxon>Actinopterygii</taxon>
        <taxon>Neopterygii</taxon>
        <taxon>Teleostei</taxon>
        <taxon>Protacanthopterygii</taxon>
        <taxon>Esociformes</taxon>
        <taxon>Umbridae</taxon>
        <taxon>Dallia</taxon>
    </lineage>
</organism>
<gene>
    <name evidence="1" type="ORF">DPEC_G00182620</name>
</gene>
<reference evidence="1" key="1">
    <citation type="submission" date="2021-05" db="EMBL/GenBank/DDBJ databases">
        <authorList>
            <person name="Pan Q."/>
            <person name="Jouanno E."/>
            <person name="Zahm M."/>
            <person name="Klopp C."/>
            <person name="Cabau C."/>
            <person name="Louis A."/>
            <person name="Berthelot C."/>
            <person name="Parey E."/>
            <person name="Roest Crollius H."/>
            <person name="Montfort J."/>
            <person name="Robinson-Rechavi M."/>
            <person name="Bouchez O."/>
            <person name="Lampietro C."/>
            <person name="Lopez Roques C."/>
            <person name="Donnadieu C."/>
            <person name="Postlethwait J."/>
            <person name="Bobe J."/>
            <person name="Dillon D."/>
            <person name="Chandos A."/>
            <person name="von Hippel F."/>
            <person name="Guiguen Y."/>
        </authorList>
    </citation>
    <scope>NUCLEOTIDE SEQUENCE</scope>
    <source>
        <strain evidence="1">YG-Jan2019</strain>
    </source>
</reference>
<protein>
    <submittedName>
        <fullName evidence="1">Uncharacterized protein</fullName>
    </submittedName>
</protein>
<accession>A0ACC2GAZ7</accession>
<sequence>MWVNLTPTRENRSSGSRQEPTGLRSALELFPGLEARVFAEFFLLWVTSRRYLPVKKKTSVTQ</sequence>
<comment type="caution">
    <text evidence="1">The sequence shown here is derived from an EMBL/GenBank/DDBJ whole genome shotgun (WGS) entry which is preliminary data.</text>
</comment>
<name>A0ACC2GAZ7_DALPE</name>
<evidence type="ECO:0000313" key="1">
    <source>
        <dbReference type="EMBL" id="KAJ8000655.1"/>
    </source>
</evidence>
<proteinExistence type="predicted"/>
<dbReference type="EMBL" id="CM055742">
    <property type="protein sequence ID" value="KAJ8000655.1"/>
    <property type="molecule type" value="Genomic_DNA"/>
</dbReference>